<evidence type="ECO:0000256" key="2">
    <source>
        <dbReference type="ARBA" id="ARBA00006577"/>
    </source>
</evidence>
<evidence type="ECO:0000256" key="6">
    <source>
        <dbReference type="ARBA" id="ARBA00023235"/>
    </source>
</evidence>
<evidence type="ECO:0000313" key="13">
    <source>
        <dbReference type="Proteomes" id="UP000037460"/>
    </source>
</evidence>
<dbReference type="EC" id="5.2.1.8" evidence="3 7"/>
<feature type="region of interest" description="Disordered" evidence="8">
    <location>
        <begin position="331"/>
        <end position="355"/>
    </location>
</feature>
<dbReference type="CDD" id="cd01926">
    <property type="entry name" value="cyclophilin_ABH_like"/>
    <property type="match status" value="1"/>
</dbReference>
<comment type="similarity">
    <text evidence="2">Belongs to the FKBP-type PPIase family.</text>
</comment>
<proteinExistence type="inferred from homology"/>
<dbReference type="GO" id="GO:0005737">
    <property type="term" value="C:cytoplasm"/>
    <property type="evidence" value="ECO:0007669"/>
    <property type="project" value="TreeGrafter"/>
</dbReference>
<dbReference type="InterPro" id="IPR020892">
    <property type="entry name" value="Cyclophilin-type_PPIase_CS"/>
</dbReference>
<dbReference type="PANTHER" id="PTHR11071">
    <property type="entry name" value="PEPTIDYL-PROLYL CIS-TRANS ISOMERASE"/>
    <property type="match status" value="1"/>
</dbReference>
<dbReference type="PROSITE" id="PS50072">
    <property type="entry name" value="CSA_PPIASE_2"/>
    <property type="match status" value="1"/>
</dbReference>
<organism evidence="12 13">
    <name type="scientific">Chrysochromulina tobinii</name>
    <dbReference type="NCBI Taxonomy" id="1460289"/>
    <lineage>
        <taxon>Eukaryota</taxon>
        <taxon>Haptista</taxon>
        <taxon>Haptophyta</taxon>
        <taxon>Prymnesiophyceae</taxon>
        <taxon>Prymnesiales</taxon>
        <taxon>Chrysochromulinaceae</taxon>
        <taxon>Chrysochromulina</taxon>
    </lineage>
</organism>
<evidence type="ECO:0000256" key="5">
    <source>
        <dbReference type="ARBA" id="ARBA00023110"/>
    </source>
</evidence>
<dbReference type="FunFam" id="2.40.100.10:FF:000022">
    <property type="entry name" value="Peptidyl-prolyl cis-trans isomerase CYP95"/>
    <property type="match status" value="1"/>
</dbReference>
<dbReference type="Pfam" id="PF00254">
    <property type="entry name" value="FKBP_C"/>
    <property type="match status" value="1"/>
</dbReference>
<evidence type="ECO:0000259" key="10">
    <source>
        <dbReference type="PROSITE" id="PS50059"/>
    </source>
</evidence>
<dbReference type="AlphaFoldDB" id="A0A0M0KAW5"/>
<evidence type="ECO:0000256" key="1">
    <source>
        <dbReference type="ARBA" id="ARBA00000971"/>
    </source>
</evidence>
<reference evidence="13" key="1">
    <citation type="journal article" date="2015" name="PLoS Genet.">
        <title>Genome Sequence and Transcriptome Analyses of Chrysochromulina tobin: Metabolic Tools for Enhanced Algal Fitness in the Prominent Order Prymnesiales (Haptophyceae).</title>
        <authorList>
            <person name="Hovde B.T."/>
            <person name="Deodato C.R."/>
            <person name="Hunsperger H.M."/>
            <person name="Ryken S.A."/>
            <person name="Yost W."/>
            <person name="Jha R.K."/>
            <person name="Patterson J."/>
            <person name="Monnat R.J. Jr."/>
            <person name="Barlow S.B."/>
            <person name="Starkenburg S.R."/>
            <person name="Cattolico R.A."/>
        </authorList>
    </citation>
    <scope>NUCLEOTIDE SEQUENCE</scope>
    <source>
        <strain evidence="13">CCMP291</strain>
    </source>
</reference>
<dbReference type="Gene3D" id="2.40.100.10">
    <property type="entry name" value="Cyclophilin-like"/>
    <property type="match status" value="1"/>
</dbReference>
<dbReference type="Pfam" id="PF00160">
    <property type="entry name" value="Pro_isomerase"/>
    <property type="match status" value="1"/>
</dbReference>
<accession>A0A0M0KAW5</accession>
<dbReference type="OrthoDB" id="1902587at2759"/>
<evidence type="ECO:0000256" key="3">
    <source>
        <dbReference type="ARBA" id="ARBA00013194"/>
    </source>
</evidence>
<dbReference type="InterPro" id="IPR029000">
    <property type="entry name" value="Cyclophilin-like_dom_sf"/>
</dbReference>
<feature type="signal peptide" evidence="9">
    <location>
        <begin position="1"/>
        <end position="20"/>
    </location>
</feature>
<dbReference type="PRINTS" id="PR00153">
    <property type="entry name" value="CSAPPISMRASE"/>
</dbReference>
<evidence type="ECO:0000313" key="12">
    <source>
        <dbReference type="EMBL" id="KOO35966.1"/>
    </source>
</evidence>
<dbReference type="Pfam" id="PF01346">
    <property type="entry name" value="FKBP_N"/>
    <property type="match status" value="1"/>
</dbReference>
<dbReference type="PROSITE" id="PS50059">
    <property type="entry name" value="FKBP_PPIASE"/>
    <property type="match status" value="1"/>
</dbReference>
<dbReference type="Proteomes" id="UP000037460">
    <property type="component" value="Unassembled WGS sequence"/>
</dbReference>
<gene>
    <name evidence="12" type="ORF">Ctob_013586</name>
</gene>
<sequence>MKNMRLLGAIILGVLSLVAADDEEARIAMENEHLATNAKAPGVITLPSGLQYKVLRSGDGGSHPTANSPCVCHYKGTLLNGNEFDSSIKRGKPATFKPSQVIKGWTEALQLMRPGDKWEITIPSNLGYGARGSPPRIPKHSVLVFELELIKVQEPSKYEMFGIDFMAPTTWLIIAVSNPHVYFDVSIGGEPAGRIVFMLFTSVAPKTCENFRAHCAGDKGNGPSGKPLHYKGSPFHRIIPGFMIQGGDTTRGNGTGGESIYGEKFEDEFDKGVIGHSEPFLLSMANAGPNTNGSQFFITVARTPHLDGKHVVFGKVTAGLEVVKALEQVGSGSGRTSKPAMISGCGELSGKAKAS</sequence>
<comment type="catalytic activity">
    <reaction evidence="1 7">
        <text>[protein]-peptidylproline (omega=180) = [protein]-peptidylproline (omega=0)</text>
        <dbReference type="Rhea" id="RHEA:16237"/>
        <dbReference type="Rhea" id="RHEA-COMP:10747"/>
        <dbReference type="Rhea" id="RHEA-COMP:10748"/>
        <dbReference type="ChEBI" id="CHEBI:83833"/>
        <dbReference type="ChEBI" id="CHEBI:83834"/>
        <dbReference type="EC" id="5.2.1.8"/>
    </reaction>
</comment>
<feature type="domain" description="PPIase FKBP-type" evidence="10">
    <location>
        <begin position="67"/>
        <end position="153"/>
    </location>
</feature>
<evidence type="ECO:0000256" key="9">
    <source>
        <dbReference type="SAM" id="SignalP"/>
    </source>
</evidence>
<dbReference type="GO" id="GO:0006457">
    <property type="term" value="P:protein folding"/>
    <property type="evidence" value="ECO:0007669"/>
    <property type="project" value="InterPro"/>
</dbReference>
<evidence type="ECO:0000259" key="11">
    <source>
        <dbReference type="PROSITE" id="PS50072"/>
    </source>
</evidence>
<feature type="domain" description="PPIase cyclophilin-type" evidence="11">
    <location>
        <begin position="182"/>
        <end position="347"/>
    </location>
</feature>
<evidence type="ECO:0000256" key="8">
    <source>
        <dbReference type="SAM" id="MobiDB-lite"/>
    </source>
</evidence>
<comment type="caution">
    <text evidence="12">The sequence shown here is derived from an EMBL/GenBank/DDBJ whole genome shotgun (WGS) entry which is preliminary data.</text>
</comment>
<dbReference type="InterPro" id="IPR046357">
    <property type="entry name" value="PPIase_dom_sf"/>
</dbReference>
<dbReference type="GO" id="GO:0016018">
    <property type="term" value="F:cyclosporin A binding"/>
    <property type="evidence" value="ECO:0007669"/>
    <property type="project" value="TreeGrafter"/>
</dbReference>
<dbReference type="GO" id="GO:0003755">
    <property type="term" value="F:peptidyl-prolyl cis-trans isomerase activity"/>
    <property type="evidence" value="ECO:0007669"/>
    <property type="project" value="UniProtKB-KW"/>
</dbReference>
<dbReference type="PANTHER" id="PTHR11071:SF561">
    <property type="entry name" value="PEPTIDYL-PROLYL CIS-TRANS ISOMERASE D-RELATED"/>
    <property type="match status" value="1"/>
</dbReference>
<keyword evidence="6 7" id="KW-0413">Isomerase</keyword>
<dbReference type="SUPFAM" id="SSF50891">
    <property type="entry name" value="Cyclophilin-like"/>
    <property type="match status" value="1"/>
</dbReference>
<protein>
    <recommendedName>
        <fullName evidence="3 7">peptidylprolyl isomerase</fullName>
        <ecNumber evidence="3 7">5.2.1.8</ecNumber>
    </recommendedName>
</protein>
<dbReference type="PROSITE" id="PS00170">
    <property type="entry name" value="CSA_PPIASE_1"/>
    <property type="match status" value="1"/>
</dbReference>
<dbReference type="FunFam" id="3.10.50.40:FF:000045">
    <property type="entry name" value="Peptidyl-prolyl cis-trans isomerase"/>
    <property type="match status" value="1"/>
</dbReference>
<dbReference type="InterPro" id="IPR002130">
    <property type="entry name" value="Cyclophilin-type_PPIase_dom"/>
</dbReference>
<feature type="chain" id="PRO_5005602514" description="peptidylprolyl isomerase" evidence="9">
    <location>
        <begin position="21"/>
        <end position="355"/>
    </location>
</feature>
<keyword evidence="13" id="KW-1185">Reference proteome</keyword>
<evidence type="ECO:0000256" key="7">
    <source>
        <dbReference type="PROSITE-ProRule" id="PRU00277"/>
    </source>
</evidence>
<name>A0A0M0KAW5_9EUKA</name>
<keyword evidence="5 7" id="KW-0697">Rotamase</keyword>
<dbReference type="InterPro" id="IPR001179">
    <property type="entry name" value="PPIase_FKBP_dom"/>
</dbReference>
<dbReference type="InterPro" id="IPR000774">
    <property type="entry name" value="PPIase_FKBP_N"/>
</dbReference>
<evidence type="ECO:0000256" key="4">
    <source>
        <dbReference type="ARBA" id="ARBA00022729"/>
    </source>
</evidence>
<dbReference type="EMBL" id="JWZX01000691">
    <property type="protein sequence ID" value="KOO35966.1"/>
    <property type="molecule type" value="Genomic_DNA"/>
</dbReference>
<dbReference type="SUPFAM" id="SSF54534">
    <property type="entry name" value="FKBP-like"/>
    <property type="match status" value="1"/>
</dbReference>
<dbReference type="Gene3D" id="3.10.50.40">
    <property type="match status" value="1"/>
</dbReference>
<keyword evidence="4 9" id="KW-0732">Signal</keyword>